<evidence type="ECO:0008006" key="3">
    <source>
        <dbReference type="Google" id="ProtNLM"/>
    </source>
</evidence>
<name>A0A6I6HJ93_VARPD</name>
<evidence type="ECO:0000313" key="1">
    <source>
        <dbReference type="EMBL" id="QGW82941.1"/>
    </source>
</evidence>
<dbReference type="Proteomes" id="UP000425817">
    <property type="component" value="Chromosome"/>
</dbReference>
<dbReference type="OrthoDB" id="6871774at2"/>
<gene>
    <name evidence="1" type="ORF">GOQ09_15765</name>
</gene>
<dbReference type="RefSeq" id="WP_157614371.1">
    <property type="nucleotide sequence ID" value="NZ_CP046622.1"/>
</dbReference>
<protein>
    <recommendedName>
        <fullName evidence="3">Phage protein</fullName>
    </recommendedName>
</protein>
<organism evidence="1 2">
    <name type="scientific">Variovorax paradoxus</name>
    <dbReference type="NCBI Taxonomy" id="34073"/>
    <lineage>
        <taxon>Bacteria</taxon>
        <taxon>Pseudomonadati</taxon>
        <taxon>Pseudomonadota</taxon>
        <taxon>Betaproteobacteria</taxon>
        <taxon>Burkholderiales</taxon>
        <taxon>Comamonadaceae</taxon>
        <taxon>Variovorax</taxon>
    </lineage>
</organism>
<sequence length="259" mass="28868">MRIDLKLTGIESVLGVMEKLSGQQIKQAYAAALNDGGFHLRREMRKEMAAAFDRPTAYILNSVYVRRAKPDDLSVAVEPTYYGGKGVDPQRILQAQEFGGSRRDKRSEVALRRAGILPSGYQTAIPETPFPGSDDGRGNLRGAFLVQLLTYFQTMGEQGYRANMTARRKANVHKGTKTRTGRRYFVAYGHLRSGPTSHLAPGIWAASGTQDVEVRPVLMFVRVGIYEPRLSMEAVADKSNVDAYIERRIRFRIRQAAGV</sequence>
<evidence type="ECO:0000313" key="2">
    <source>
        <dbReference type="Proteomes" id="UP000425817"/>
    </source>
</evidence>
<dbReference type="EMBL" id="CP046622">
    <property type="protein sequence ID" value="QGW82941.1"/>
    <property type="molecule type" value="Genomic_DNA"/>
</dbReference>
<proteinExistence type="predicted"/>
<dbReference type="AlphaFoldDB" id="A0A6I6HJ93"/>
<accession>A0A6I6HJ93</accession>
<reference evidence="1 2" key="1">
    <citation type="submission" date="2019-12" db="EMBL/GenBank/DDBJ databases">
        <title>Hybrid Genome Assemblies of two High G+C Isolates from Undergraduate Microbiology Courses.</title>
        <authorList>
            <person name="Ne Ville C.J."/>
            <person name="Enright D."/>
            <person name="Hernandez I."/>
            <person name="Dodsworth J."/>
            <person name="Orwin P.M."/>
        </authorList>
    </citation>
    <scope>NUCLEOTIDE SEQUENCE [LARGE SCALE GENOMIC DNA]</scope>
    <source>
        <strain evidence="1 2">CSUSB</strain>
    </source>
</reference>